<dbReference type="Pfam" id="PF01638">
    <property type="entry name" value="HxlR"/>
    <property type="match status" value="1"/>
</dbReference>
<accession>A0A4R1QRF9</accession>
<feature type="domain" description="HTH hxlR-type" evidence="4">
    <location>
        <begin position="10"/>
        <end position="109"/>
    </location>
</feature>
<dbReference type="PANTHER" id="PTHR33204:SF38">
    <property type="entry name" value="HTH-TYPE TRANSCRIPTIONAL ACTIVATOR HXLR"/>
    <property type="match status" value="1"/>
</dbReference>
<proteinExistence type="predicted"/>
<dbReference type="SUPFAM" id="SSF46785">
    <property type="entry name" value="Winged helix' DNA-binding domain"/>
    <property type="match status" value="1"/>
</dbReference>
<dbReference type="GO" id="GO:0003677">
    <property type="term" value="F:DNA binding"/>
    <property type="evidence" value="ECO:0007669"/>
    <property type="project" value="UniProtKB-KW"/>
</dbReference>
<keyword evidence="2" id="KW-0238">DNA-binding</keyword>
<protein>
    <submittedName>
        <fullName evidence="5">HxlR family transcriptional regulator</fullName>
    </submittedName>
</protein>
<dbReference type="PANTHER" id="PTHR33204">
    <property type="entry name" value="TRANSCRIPTIONAL REGULATOR, MARR FAMILY"/>
    <property type="match status" value="1"/>
</dbReference>
<dbReference type="Proteomes" id="UP000295718">
    <property type="component" value="Unassembled WGS sequence"/>
</dbReference>
<dbReference type="AlphaFoldDB" id="A0A4R1QRF9"/>
<evidence type="ECO:0000256" key="2">
    <source>
        <dbReference type="ARBA" id="ARBA00023125"/>
    </source>
</evidence>
<dbReference type="RefSeq" id="WP_031389496.1">
    <property type="nucleotide sequence ID" value="NZ_JPNB01000001.1"/>
</dbReference>
<dbReference type="InterPro" id="IPR036388">
    <property type="entry name" value="WH-like_DNA-bd_sf"/>
</dbReference>
<evidence type="ECO:0000313" key="6">
    <source>
        <dbReference type="Proteomes" id="UP000295718"/>
    </source>
</evidence>
<evidence type="ECO:0000259" key="4">
    <source>
        <dbReference type="PROSITE" id="PS51118"/>
    </source>
</evidence>
<keyword evidence="3" id="KW-0804">Transcription</keyword>
<evidence type="ECO:0000313" key="5">
    <source>
        <dbReference type="EMBL" id="TCL56017.1"/>
    </source>
</evidence>
<keyword evidence="1" id="KW-0805">Transcription regulation</keyword>
<dbReference type="InterPro" id="IPR002577">
    <property type="entry name" value="HTH_HxlR"/>
</dbReference>
<name>A0A4R1QRF9_9FIRM</name>
<dbReference type="PROSITE" id="PS51118">
    <property type="entry name" value="HTH_HXLR"/>
    <property type="match status" value="1"/>
</dbReference>
<organism evidence="5 6">
    <name type="scientific">Kineothrix alysoides</name>
    <dbReference type="NCBI Taxonomy" id="1469948"/>
    <lineage>
        <taxon>Bacteria</taxon>
        <taxon>Bacillati</taxon>
        <taxon>Bacillota</taxon>
        <taxon>Clostridia</taxon>
        <taxon>Lachnospirales</taxon>
        <taxon>Lachnospiraceae</taxon>
        <taxon>Kineothrix</taxon>
    </lineage>
</organism>
<dbReference type="EMBL" id="SLUO01000013">
    <property type="protein sequence ID" value="TCL56017.1"/>
    <property type="molecule type" value="Genomic_DNA"/>
</dbReference>
<dbReference type="InterPro" id="IPR036390">
    <property type="entry name" value="WH_DNA-bd_sf"/>
</dbReference>
<sequence length="120" mass="13788">MMSSKIQISCEMEITLKVIGGKWKPLILHYLMEEGPKRYNEILRFLLDAHKKTLTTQLRELEEAGVIQRKVYPTTPVQVEYAITKHGETLYPILEAMCDWGSSNIGDKYELTHAQCGCDK</sequence>
<evidence type="ECO:0000256" key="3">
    <source>
        <dbReference type="ARBA" id="ARBA00023163"/>
    </source>
</evidence>
<evidence type="ECO:0000256" key="1">
    <source>
        <dbReference type="ARBA" id="ARBA00023015"/>
    </source>
</evidence>
<gene>
    <name evidence="5" type="ORF">EDD76_113155</name>
</gene>
<dbReference type="OrthoDB" id="9791143at2"/>
<comment type="caution">
    <text evidence="5">The sequence shown here is derived from an EMBL/GenBank/DDBJ whole genome shotgun (WGS) entry which is preliminary data.</text>
</comment>
<keyword evidence="6" id="KW-1185">Reference proteome</keyword>
<dbReference type="Gene3D" id="1.10.10.10">
    <property type="entry name" value="Winged helix-like DNA-binding domain superfamily/Winged helix DNA-binding domain"/>
    <property type="match status" value="1"/>
</dbReference>
<reference evidence="5 6" key="1">
    <citation type="submission" date="2019-03" db="EMBL/GenBank/DDBJ databases">
        <title>Genomic Encyclopedia of Type Strains, Phase IV (KMG-IV): sequencing the most valuable type-strain genomes for metagenomic binning, comparative biology and taxonomic classification.</title>
        <authorList>
            <person name="Goeker M."/>
        </authorList>
    </citation>
    <scope>NUCLEOTIDE SEQUENCE [LARGE SCALE GENOMIC DNA]</scope>
    <source>
        <strain evidence="5 6">DSM 100556</strain>
    </source>
</reference>
<dbReference type="STRING" id="1469948.GCA_000732725_00740"/>